<evidence type="ECO:0000313" key="3">
    <source>
        <dbReference type="Proteomes" id="UP000578077"/>
    </source>
</evidence>
<name>A0A841EHN0_9ACTN</name>
<comment type="caution">
    <text evidence="2">The sequence shown here is derived from an EMBL/GenBank/DDBJ whole genome shotgun (WGS) entry which is preliminary data.</text>
</comment>
<accession>A0A841EHN0</accession>
<reference evidence="2 3" key="1">
    <citation type="submission" date="2020-08" db="EMBL/GenBank/DDBJ databases">
        <title>Sequencing the genomes of 1000 actinobacteria strains.</title>
        <authorList>
            <person name="Klenk H.-P."/>
        </authorList>
    </citation>
    <scope>NUCLEOTIDE SEQUENCE [LARGE SCALE GENOMIC DNA]</scope>
    <source>
        <strain evidence="2 3">DSM 44593</strain>
    </source>
</reference>
<dbReference type="EMBL" id="JACHLY010000001">
    <property type="protein sequence ID" value="MBB5998931.1"/>
    <property type="molecule type" value="Genomic_DNA"/>
</dbReference>
<evidence type="ECO:0000313" key="2">
    <source>
        <dbReference type="EMBL" id="MBB5998931.1"/>
    </source>
</evidence>
<proteinExistence type="predicted"/>
<evidence type="ECO:0000256" key="1">
    <source>
        <dbReference type="SAM" id="MobiDB-lite"/>
    </source>
</evidence>
<sequence>MLDPIPQHPYPSGLAVHDAAETSEEARTRGTARVVTHHPHSDGTFTYVVEPMDGETRTEWASYFTIPAGLWAMPEESGADGRGGADSGPAAQYSGAQAAPGAYAPGTPGQPGQPGEAPEAQPGSGVPSEW</sequence>
<dbReference type="RefSeq" id="WP_184635513.1">
    <property type="nucleotide sequence ID" value="NZ_BAABKT010000043.1"/>
</dbReference>
<feature type="compositionally biased region" description="Low complexity" evidence="1">
    <location>
        <begin position="87"/>
        <end position="107"/>
    </location>
</feature>
<dbReference type="Proteomes" id="UP000578077">
    <property type="component" value="Unassembled WGS sequence"/>
</dbReference>
<protein>
    <submittedName>
        <fullName evidence="2">Uncharacterized protein</fullName>
    </submittedName>
</protein>
<feature type="compositionally biased region" description="Basic and acidic residues" evidence="1">
    <location>
        <begin position="18"/>
        <end position="28"/>
    </location>
</feature>
<keyword evidence="3" id="KW-1185">Reference proteome</keyword>
<feature type="region of interest" description="Disordered" evidence="1">
    <location>
        <begin position="1"/>
        <end position="47"/>
    </location>
</feature>
<feature type="compositionally biased region" description="Low complexity" evidence="1">
    <location>
        <begin position="113"/>
        <end position="123"/>
    </location>
</feature>
<organism evidence="2 3">
    <name type="scientific">Streptomonospora salina</name>
    <dbReference type="NCBI Taxonomy" id="104205"/>
    <lineage>
        <taxon>Bacteria</taxon>
        <taxon>Bacillati</taxon>
        <taxon>Actinomycetota</taxon>
        <taxon>Actinomycetes</taxon>
        <taxon>Streptosporangiales</taxon>
        <taxon>Nocardiopsidaceae</taxon>
        <taxon>Streptomonospora</taxon>
    </lineage>
</organism>
<feature type="region of interest" description="Disordered" evidence="1">
    <location>
        <begin position="73"/>
        <end position="130"/>
    </location>
</feature>
<dbReference type="AlphaFoldDB" id="A0A841EHN0"/>
<gene>
    <name evidence="2" type="ORF">HNR25_002682</name>
</gene>